<sequence>MSTYGKRLQEERLRLGLTQKQLALAGGVGRHAQSFYERDQRLPRAHYLAAITLVGIDVLYILTKRHTEHLAPAPTLACGNGQLSEK</sequence>
<proteinExistence type="predicted"/>
<dbReference type="CDD" id="cd00093">
    <property type="entry name" value="HTH_XRE"/>
    <property type="match status" value="1"/>
</dbReference>
<dbReference type="AlphaFoldDB" id="A0A0J6IIL5"/>
<dbReference type="Pfam" id="PF01381">
    <property type="entry name" value="HTH_3"/>
    <property type="match status" value="1"/>
</dbReference>
<dbReference type="RefSeq" id="WP_048366123.1">
    <property type="nucleotide sequence ID" value="NZ_JAAEBV010000003.1"/>
</dbReference>
<dbReference type="PROSITE" id="PS50943">
    <property type="entry name" value="HTH_CROC1"/>
    <property type="match status" value="1"/>
</dbReference>
<dbReference type="InterPro" id="IPR010982">
    <property type="entry name" value="Lambda_DNA-bd_dom_sf"/>
</dbReference>
<dbReference type="OrthoDB" id="3196789at2"/>
<dbReference type="Proteomes" id="UP000036325">
    <property type="component" value="Unassembled WGS sequence"/>
</dbReference>
<name>A0A0J6IIL5_9PSED</name>
<dbReference type="EMBL" id="JYLF01000011">
    <property type="protein sequence ID" value="KMN12007.1"/>
    <property type="molecule type" value="Genomic_DNA"/>
</dbReference>
<dbReference type="GO" id="GO:0003677">
    <property type="term" value="F:DNA binding"/>
    <property type="evidence" value="ECO:0007669"/>
    <property type="project" value="InterPro"/>
</dbReference>
<evidence type="ECO:0000313" key="3">
    <source>
        <dbReference type="Proteomes" id="UP000036325"/>
    </source>
</evidence>
<dbReference type="Gene3D" id="1.10.260.40">
    <property type="entry name" value="lambda repressor-like DNA-binding domains"/>
    <property type="match status" value="1"/>
</dbReference>
<dbReference type="PATRIC" id="fig|1608994.3.peg.233"/>
<dbReference type="SMART" id="SM00530">
    <property type="entry name" value="HTH_XRE"/>
    <property type="match status" value="1"/>
</dbReference>
<evidence type="ECO:0000313" key="2">
    <source>
        <dbReference type="EMBL" id="KMN12007.1"/>
    </source>
</evidence>
<comment type="caution">
    <text evidence="2">The sequence shown here is derived from an EMBL/GenBank/DDBJ whole genome shotgun (WGS) entry which is preliminary data.</text>
</comment>
<accession>A0A0J6IIL5</accession>
<gene>
    <name evidence="2" type="ORF">TU86_20380</name>
</gene>
<reference evidence="2 3" key="1">
    <citation type="submission" date="2015-02" db="EMBL/GenBank/DDBJ databases">
        <title>Pseudomonas helleri sp. nov. and Pseudomonas weihenstephanensis sp. nov., isolated from raw cows milk.</title>
        <authorList>
            <person name="von Neubeck M."/>
            <person name="Huptas C."/>
            <person name="Wenning M."/>
            <person name="Scherer S."/>
        </authorList>
    </citation>
    <scope>NUCLEOTIDE SEQUENCE [LARGE SCALE GENOMIC DNA]</scope>
    <source>
        <strain evidence="2 3">DSM 29166</strain>
    </source>
</reference>
<dbReference type="InterPro" id="IPR001387">
    <property type="entry name" value="Cro/C1-type_HTH"/>
</dbReference>
<protein>
    <recommendedName>
        <fullName evidence="1">HTH cro/C1-type domain-containing protein</fullName>
    </recommendedName>
</protein>
<accession>A0A0J6ITA6</accession>
<organism evidence="2 3">
    <name type="scientific">Pseudomonas weihenstephanensis</name>
    <dbReference type="NCBI Taxonomy" id="1608994"/>
    <lineage>
        <taxon>Bacteria</taxon>
        <taxon>Pseudomonadati</taxon>
        <taxon>Pseudomonadota</taxon>
        <taxon>Gammaproteobacteria</taxon>
        <taxon>Pseudomonadales</taxon>
        <taxon>Pseudomonadaceae</taxon>
        <taxon>Pseudomonas</taxon>
    </lineage>
</organism>
<evidence type="ECO:0000259" key="1">
    <source>
        <dbReference type="PROSITE" id="PS50943"/>
    </source>
</evidence>
<dbReference type="STRING" id="1608994.TU86_20380"/>
<feature type="domain" description="HTH cro/C1-type" evidence="1">
    <location>
        <begin position="8"/>
        <end position="51"/>
    </location>
</feature>
<dbReference type="SUPFAM" id="SSF47413">
    <property type="entry name" value="lambda repressor-like DNA-binding domains"/>
    <property type="match status" value="1"/>
</dbReference>